<keyword evidence="1" id="KW-0812">Transmembrane</keyword>
<evidence type="ECO:0000313" key="3">
    <source>
        <dbReference type="Proteomes" id="UP000023152"/>
    </source>
</evidence>
<dbReference type="AlphaFoldDB" id="X6NTC4"/>
<evidence type="ECO:0000313" key="2">
    <source>
        <dbReference type="EMBL" id="ETO29203.1"/>
    </source>
</evidence>
<dbReference type="OrthoDB" id="432528at2759"/>
<sequence length="364" mass="42830">MSKKIFQSLKDLPIPLSESQCVLHKHELLICGGAYERDCYSYHILKNEYKFICEYPSDVTLNGHCVVKLVNNNKDSNEISLLSFRGSLKHTLMMKYVSVWSNDNEINESKKSTNYNQWIPFTENYDNPIYAGRAKANYWGMRAVIGGSNNNLLFITYFPKNISVLNLNTFQFIKDDTLPIDDYIQYQCFVSKSEDEQEIMETNEKKTKKKNEMLLFYRKIGLSIKYDEDSNTFQFHKLPVCNNIAPFNHYTYVYINNIILFFGGWNVFNTRKTWITFEYTLPISLSGCFGIFDDDNTNIHIIGGRTDKNFTVSTHMKTKVSNLINKRTQLVRFFSNFKTIFFFFFLIKHIYILLYETINSQKKK</sequence>
<proteinExistence type="predicted"/>
<name>X6NTC4_RETFI</name>
<dbReference type="Gene3D" id="2.120.10.80">
    <property type="entry name" value="Kelch-type beta propeller"/>
    <property type="match status" value="1"/>
</dbReference>
<dbReference type="EMBL" id="ASPP01006185">
    <property type="protein sequence ID" value="ETO29203.1"/>
    <property type="molecule type" value="Genomic_DNA"/>
</dbReference>
<dbReference type="InterPro" id="IPR011043">
    <property type="entry name" value="Gal_Oxase/kelch_b-propeller"/>
</dbReference>
<dbReference type="Proteomes" id="UP000023152">
    <property type="component" value="Unassembled WGS sequence"/>
</dbReference>
<keyword evidence="1" id="KW-0472">Membrane</keyword>
<reference evidence="2 3" key="1">
    <citation type="journal article" date="2013" name="Curr. Biol.">
        <title>The Genome of the Foraminiferan Reticulomyxa filosa.</title>
        <authorList>
            <person name="Glockner G."/>
            <person name="Hulsmann N."/>
            <person name="Schleicher M."/>
            <person name="Noegel A.A."/>
            <person name="Eichinger L."/>
            <person name="Gallinger C."/>
            <person name="Pawlowski J."/>
            <person name="Sierra R."/>
            <person name="Euteneuer U."/>
            <person name="Pillet L."/>
            <person name="Moustafa A."/>
            <person name="Platzer M."/>
            <person name="Groth M."/>
            <person name="Szafranski K."/>
            <person name="Schliwa M."/>
        </authorList>
    </citation>
    <scope>NUCLEOTIDE SEQUENCE [LARGE SCALE GENOMIC DNA]</scope>
</reference>
<comment type="caution">
    <text evidence="2">The sequence shown here is derived from an EMBL/GenBank/DDBJ whole genome shotgun (WGS) entry which is preliminary data.</text>
</comment>
<keyword evidence="1" id="KW-1133">Transmembrane helix</keyword>
<keyword evidence="3" id="KW-1185">Reference proteome</keyword>
<protein>
    <submittedName>
        <fullName evidence="2">Uncharacterized protein</fullName>
    </submittedName>
</protein>
<feature type="transmembrane region" description="Helical" evidence="1">
    <location>
        <begin position="333"/>
        <end position="354"/>
    </location>
</feature>
<dbReference type="InterPro" id="IPR015915">
    <property type="entry name" value="Kelch-typ_b-propeller"/>
</dbReference>
<evidence type="ECO:0000256" key="1">
    <source>
        <dbReference type="SAM" id="Phobius"/>
    </source>
</evidence>
<organism evidence="2 3">
    <name type="scientific">Reticulomyxa filosa</name>
    <dbReference type="NCBI Taxonomy" id="46433"/>
    <lineage>
        <taxon>Eukaryota</taxon>
        <taxon>Sar</taxon>
        <taxon>Rhizaria</taxon>
        <taxon>Retaria</taxon>
        <taxon>Foraminifera</taxon>
        <taxon>Monothalamids</taxon>
        <taxon>Reticulomyxidae</taxon>
        <taxon>Reticulomyxa</taxon>
    </lineage>
</organism>
<dbReference type="SUPFAM" id="SSF50965">
    <property type="entry name" value="Galactose oxidase, central domain"/>
    <property type="match status" value="1"/>
</dbReference>
<accession>X6NTC4</accession>
<gene>
    <name evidence="2" type="ORF">RFI_07924</name>
</gene>